<dbReference type="Proteomes" id="UP000193334">
    <property type="component" value="Chromosome"/>
</dbReference>
<dbReference type="KEGG" id="pbp:STSP1_01887"/>
<dbReference type="PANTHER" id="PTHR45953">
    <property type="entry name" value="IDURONATE 2-SULFATASE"/>
    <property type="match status" value="1"/>
</dbReference>
<dbReference type="PROSITE" id="PS51318">
    <property type="entry name" value="TAT"/>
    <property type="match status" value="1"/>
</dbReference>
<dbReference type="AlphaFoldDB" id="A0A1W6LNY1"/>
<evidence type="ECO:0000313" key="4">
    <source>
        <dbReference type="EMBL" id="ARN57477.1"/>
    </source>
</evidence>
<keyword evidence="5" id="KW-1185">Reference proteome</keyword>
<dbReference type="Pfam" id="PF00884">
    <property type="entry name" value="Sulfatase"/>
    <property type="match status" value="1"/>
</dbReference>
<evidence type="ECO:0000256" key="2">
    <source>
        <dbReference type="ARBA" id="ARBA00022801"/>
    </source>
</evidence>
<dbReference type="GO" id="GO:0046872">
    <property type="term" value="F:metal ion binding"/>
    <property type="evidence" value="ECO:0007669"/>
    <property type="project" value="UniProtKB-KW"/>
</dbReference>
<proteinExistence type="predicted"/>
<protein>
    <submittedName>
        <fullName evidence="4">Choline-sulfatase</fullName>
        <ecNumber evidence="4">3.1.6.6</ecNumber>
    </submittedName>
</protein>
<dbReference type="STRING" id="1941349.STSP1_01887"/>
<dbReference type="EMBL" id="CP021023">
    <property type="protein sequence ID" value="ARN57477.1"/>
    <property type="molecule type" value="Genomic_DNA"/>
</dbReference>
<dbReference type="InterPro" id="IPR000917">
    <property type="entry name" value="Sulfatase_N"/>
</dbReference>
<gene>
    <name evidence="4" type="primary">betC_7</name>
    <name evidence="4" type="ORF">STSP1_01887</name>
</gene>
<dbReference type="GO" id="GO:0047753">
    <property type="term" value="F:choline-sulfatase activity"/>
    <property type="evidence" value="ECO:0007669"/>
    <property type="project" value="UniProtKB-EC"/>
</dbReference>
<dbReference type="RefSeq" id="WP_085756116.1">
    <property type="nucleotide sequence ID" value="NZ_CP021023.1"/>
</dbReference>
<dbReference type="Gene3D" id="3.40.720.10">
    <property type="entry name" value="Alkaline Phosphatase, subunit A"/>
    <property type="match status" value="1"/>
</dbReference>
<evidence type="ECO:0000313" key="5">
    <source>
        <dbReference type="Proteomes" id="UP000193334"/>
    </source>
</evidence>
<sequence>MSVTRREFLRISAATAASIAALNESSKAFISFKKFKRPKRVLFLMTDQHRPQAMGINSDPYARTPALDQLASAGIYFNRAYCQCPLCVPSRNAMMQGCPSHTTGVWANSNYSHTDLKSYTQIMRENGMTAALYGKLHIFGRDEIDWDIKNGLWKYSLWRHFEEPDDLENYRISSDPPKDNSPSVYTKEAHFEYQVKERTIQFMRDNMDKSWFIQCSFLKPHGPYMPPKENWDEFEGVNFQLPQYPADDLDDAHPYLSSEGEVPPDDEKNDRMRAYYAGLKFSDDMFKEVLDEVDRLGIREDTLIVYVSDHGEMLGCHHKWGKMNFFEESVRVPIIMSMPGLIPQGKRSEELVELIDLFPTFMDMLKFDTPENVQGKSLLPYLIGESNSHRSFVRSEMQYWGWGKAVMHFDGRFKVIYEPELDSVDMYDLQNDPLEITNISDNPAYQDMIQQVVDSIKKWSKIDTRDTLWGAK</sequence>
<dbReference type="InterPro" id="IPR017850">
    <property type="entry name" value="Alkaline_phosphatase_core_sf"/>
</dbReference>
<feature type="domain" description="Sulfatase N-terminal" evidence="3">
    <location>
        <begin position="41"/>
        <end position="365"/>
    </location>
</feature>
<name>A0A1W6LNY1_9BACT</name>
<dbReference type="InterPro" id="IPR006311">
    <property type="entry name" value="TAT_signal"/>
</dbReference>
<keyword evidence="2 4" id="KW-0378">Hydrolase</keyword>
<dbReference type="PANTHER" id="PTHR45953:SF1">
    <property type="entry name" value="IDURONATE 2-SULFATASE"/>
    <property type="match status" value="1"/>
</dbReference>
<dbReference type="GO" id="GO:0005737">
    <property type="term" value="C:cytoplasm"/>
    <property type="evidence" value="ECO:0007669"/>
    <property type="project" value="TreeGrafter"/>
</dbReference>
<accession>A0A1W6LNY1</accession>
<dbReference type="EC" id="3.1.6.6" evidence="4"/>
<reference evidence="5" key="1">
    <citation type="submission" date="2017-04" db="EMBL/GenBank/DDBJ databases">
        <title>Comparative genomics and description of representatives of a novel lineage of planctomycetes thriving in anoxic sediments.</title>
        <authorList>
            <person name="Spring S."/>
            <person name="Bunk B."/>
            <person name="Sproer C."/>
        </authorList>
    </citation>
    <scope>NUCLEOTIDE SEQUENCE [LARGE SCALE GENOMIC DNA]</scope>
    <source>
        <strain evidence="5">ST-PulAB-D4</strain>
    </source>
</reference>
<organism evidence="4 5">
    <name type="scientific">Sedimentisphaera salicampi</name>
    <dbReference type="NCBI Taxonomy" id="1941349"/>
    <lineage>
        <taxon>Bacteria</taxon>
        <taxon>Pseudomonadati</taxon>
        <taxon>Planctomycetota</taxon>
        <taxon>Phycisphaerae</taxon>
        <taxon>Sedimentisphaerales</taxon>
        <taxon>Sedimentisphaeraceae</taxon>
        <taxon>Sedimentisphaera</taxon>
    </lineage>
</organism>
<keyword evidence="1" id="KW-0479">Metal-binding</keyword>
<evidence type="ECO:0000259" key="3">
    <source>
        <dbReference type="Pfam" id="PF00884"/>
    </source>
</evidence>
<evidence type="ECO:0000256" key="1">
    <source>
        <dbReference type="ARBA" id="ARBA00022723"/>
    </source>
</evidence>
<dbReference type="SUPFAM" id="SSF53649">
    <property type="entry name" value="Alkaline phosphatase-like"/>
    <property type="match status" value="1"/>
</dbReference>